<dbReference type="Pfam" id="PF22769">
    <property type="entry name" value="DCD"/>
    <property type="match status" value="1"/>
</dbReference>
<dbReference type="GeneID" id="62762084"/>
<dbReference type="InterPro" id="IPR036157">
    <property type="entry name" value="dUTPase-like_sf"/>
</dbReference>
<evidence type="ECO:0000256" key="2">
    <source>
        <dbReference type="ARBA" id="ARBA00023080"/>
    </source>
</evidence>
<organism evidence="3 4">
    <name type="scientific">Fusobacterium mortiferum ATCC 9817</name>
    <dbReference type="NCBI Taxonomy" id="469616"/>
    <lineage>
        <taxon>Bacteria</taxon>
        <taxon>Fusobacteriati</taxon>
        <taxon>Fusobacteriota</taxon>
        <taxon>Fusobacteriia</taxon>
        <taxon>Fusobacteriales</taxon>
        <taxon>Fusobacteriaceae</taxon>
        <taxon>Fusobacterium</taxon>
    </lineage>
</organism>
<evidence type="ECO:0000313" key="3">
    <source>
        <dbReference type="EMBL" id="AVQ17792.1"/>
    </source>
</evidence>
<sequence length="195" mass="22369">MKLIAKEEIENLINESQLIVTPLLSKNQIGQSSIDLRLGNIFKVSKLVREGFIDINKKNLEKFFETSVRDFGEEFILYPNQLVLATTFEFLKIPNNIVGNIYTRSSLNRLGIQIASMVHSGYRGSLTLELINKGITPIKLKVGMRIIQLSLFKGENFEYKDYSKLKEAKYIANIEPKISIIYEDTDLQILSNFMK</sequence>
<dbReference type="PANTHER" id="PTHR42680">
    <property type="entry name" value="DCTP DEAMINASE"/>
    <property type="match status" value="1"/>
</dbReference>
<proteinExistence type="predicted"/>
<dbReference type="EMBL" id="CP028102">
    <property type="protein sequence ID" value="AVQ17792.1"/>
    <property type="molecule type" value="Genomic_DNA"/>
</dbReference>
<accession>A0ABM6TTN4</accession>
<dbReference type="Gene3D" id="2.70.40.10">
    <property type="match status" value="1"/>
</dbReference>
<dbReference type="NCBIfam" id="TIGR02274">
    <property type="entry name" value="dCTP_deam"/>
    <property type="match status" value="1"/>
</dbReference>
<reference evidence="4" key="1">
    <citation type="journal article" date="2018" name="MSphere">
        <title>Fusobacterium Genomics Using MinION and Illumina Sequencing Enables Genome Completion and Correction.</title>
        <authorList>
            <person name="Todd S.M."/>
            <person name="Settlage R.E."/>
            <person name="Lahmers K.K."/>
            <person name="Slade D.J."/>
        </authorList>
    </citation>
    <scope>NUCLEOTIDE SEQUENCE [LARGE SCALE GENOMIC DNA]</scope>
    <source>
        <strain evidence="4">ATCC 9817</strain>
    </source>
</reference>
<keyword evidence="1" id="KW-0378">Hydrolase</keyword>
<gene>
    <name evidence="3" type="primary">dcd</name>
    <name evidence="3" type="ORF">C4N19_01060</name>
</gene>
<dbReference type="PANTHER" id="PTHR42680:SF3">
    <property type="entry name" value="DCTP DEAMINASE"/>
    <property type="match status" value="1"/>
</dbReference>
<keyword evidence="4" id="KW-1185">Reference proteome</keyword>
<dbReference type="RefSeq" id="WP_005883008.1">
    <property type="nucleotide sequence ID" value="NZ_CP028102.1"/>
</dbReference>
<dbReference type="InterPro" id="IPR033704">
    <property type="entry name" value="dUTPase_trimeric"/>
</dbReference>
<dbReference type="CDD" id="cd07557">
    <property type="entry name" value="trimeric_dUTPase"/>
    <property type="match status" value="1"/>
</dbReference>
<protein>
    <submittedName>
        <fullName evidence="3">dCTP deaminase</fullName>
    </submittedName>
</protein>
<dbReference type="InterPro" id="IPR011962">
    <property type="entry name" value="dCTP_deaminase"/>
</dbReference>
<name>A0ABM6TTN4_FUSMR</name>
<evidence type="ECO:0000313" key="4">
    <source>
        <dbReference type="Proteomes" id="UP000240258"/>
    </source>
</evidence>
<evidence type="ECO:0000256" key="1">
    <source>
        <dbReference type="ARBA" id="ARBA00022801"/>
    </source>
</evidence>
<dbReference type="Proteomes" id="UP000240258">
    <property type="component" value="Chromosome"/>
</dbReference>
<keyword evidence="2" id="KW-0546">Nucleotide metabolism</keyword>
<dbReference type="SUPFAM" id="SSF51283">
    <property type="entry name" value="dUTPase-like"/>
    <property type="match status" value="1"/>
</dbReference>